<dbReference type="InterPro" id="IPR008280">
    <property type="entry name" value="Tub_FtsZ_C"/>
</dbReference>
<dbReference type="VEuPathDB" id="FungiDB:H310_05537"/>
<sequence>MGGGTGSGLGTYILGLLEDHYPDAFRFTTAIFPSADDDVITSPYNSMLALRELTDHADCVLPIENEALYDMLEMRFQKLFKRKAHVHHYLDYMDASLFDEALENARWLIGEYHKLHDTVDMSVVSRPKPLF</sequence>
<evidence type="ECO:0000256" key="4">
    <source>
        <dbReference type="ARBA" id="ARBA00023134"/>
    </source>
</evidence>
<organism evidence="7 8">
    <name type="scientific">Aphanomyces invadans</name>
    <dbReference type="NCBI Taxonomy" id="157072"/>
    <lineage>
        <taxon>Eukaryota</taxon>
        <taxon>Sar</taxon>
        <taxon>Stramenopiles</taxon>
        <taxon>Oomycota</taxon>
        <taxon>Saprolegniomycetes</taxon>
        <taxon>Saprolegniales</taxon>
        <taxon>Verrucalvaceae</taxon>
        <taxon>Aphanomyces</taxon>
    </lineage>
</organism>
<feature type="domain" description="Tubulin/FtsZ GTPase" evidence="6">
    <location>
        <begin position="1"/>
        <end position="72"/>
    </location>
</feature>
<dbReference type="GO" id="GO:0005525">
    <property type="term" value="F:GTP binding"/>
    <property type="evidence" value="ECO:0007669"/>
    <property type="project" value="UniProtKB-UniRule"/>
</dbReference>
<dbReference type="InterPro" id="IPR036525">
    <property type="entry name" value="Tubulin/FtsZ_GTPase_sf"/>
</dbReference>
<keyword evidence="3 5" id="KW-0547">Nucleotide-binding</keyword>
<proteinExistence type="inferred from homology"/>
<dbReference type="Gene3D" id="3.40.50.1440">
    <property type="entry name" value="Tubulin/FtsZ, GTPase domain"/>
    <property type="match status" value="1"/>
</dbReference>
<dbReference type="PRINTS" id="PR01161">
    <property type="entry name" value="TUBULIN"/>
</dbReference>
<evidence type="ECO:0000313" key="8">
    <source>
        <dbReference type="Proteomes" id="UP000285060"/>
    </source>
</evidence>
<dbReference type="PROSITE" id="PS00227">
    <property type="entry name" value="TUBULIN"/>
    <property type="match status" value="1"/>
</dbReference>
<evidence type="ECO:0000256" key="5">
    <source>
        <dbReference type="RuleBase" id="RU000352"/>
    </source>
</evidence>
<evidence type="ECO:0000256" key="1">
    <source>
        <dbReference type="ARBA" id="ARBA00009636"/>
    </source>
</evidence>
<evidence type="ECO:0000259" key="6">
    <source>
        <dbReference type="Pfam" id="PF00091"/>
    </source>
</evidence>
<dbReference type="Proteomes" id="UP000285060">
    <property type="component" value="Unassembled WGS sequence"/>
</dbReference>
<evidence type="ECO:0000256" key="3">
    <source>
        <dbReference type="ARBA" id="ARBA00022741"/>
    </source>
</evidence>
<dbReference type="InterPro" id="IPR017975">
    <property type="entry name" value="Tubulin_CS"/>
</dbReference>
<protein>
    <recommendedName>
        <fullName evidence="6">Tubulin/FtsZ GTPase domain-containing protein</fullName>
    </recommendedName>
</protein>
<accession>A0A3R6Z5G6</accession>
<dbReference type="SUPFAM" id="SSF55307">
    <property type="entry name" value="Tubulin C-terminal domain-like"/>
    <property type="match status" value="1"/>
</dbReference>
<gene>
    <name evidence="7" type="ORF">DYB32_000759</name>
</gene>
<evidence type="ECO:0000313" key="7">
    <source>
        <dbReference type="EMBL" id="RHY34678.1"/>
    </source>
</evidence>
<dbReference type="GO" id="GO:0007017">
    <property type="term" value="P:microtubule-based process"/>
    <property type="evidence" value="ECO:0007669"/>
    <property type="project" value="InterPro"/>
</dbReference>
<comment type="caution">
    <text evidence="7">The sequence shown here is derived from an EMBL/GenBank/DDBJ whole genome shotgun (WGS) entry which is preliminary data.</text>
</comment>
<dbReference type="InterPro" id="IPR003008">
    <property type="entry name" value="Tubulin_FtsZ_GTPase"/>
</dbReference>
<dbReference type="SUPFAM" id="SSF52490">
    <property type="entry name" value="Tubulin nucleotide-binding domain-like"/>
    <property type="match status" value="1"/>
</dbReference>
<dbReference type="PANTHER" id="PTHR11588">
    <property type="entry name" value="TUBULIN"/>
    <property type="match status" value="1"/>
</dbReference>
<keyword evidence="2 5" id="KW-0493">Microtubule</keyword>
<dbReference type="GO" id="GO:0005874">
    <property type="term" value="C:microtubule"/>
    <property type="evidence" value="ECO:0007669"/>
    <property type="project" value="UniProtKB-KW"/>
</dbReference>
<keyword evidence="4 5" id="KW-0342">GTP-binding</keyword>
<dbReference type="AlphaFoldDB" id="A0A3R6Z5G6"/>
<name>A0A3R6Z5G6_9STRA</name>
<dbReference type="InterPro" id="IPR004057">
    <property type="entry name" value="Epsilon_tubulin"/>
</dbReference>
<comment type="similarity">
    <text evidence="1 5">Belongs to the tubulin family.</text>
</comment>
<dbReference type="InterPro" id="IPR000217">
    <property type="entry name" value="Tubulin"/>
</dbReference>
<evidence type="ECO:0000256" key="2">
    <source>
        <dbReference type="ARBA" id="ARBA00022701"/>
    </source>
</evidence>
<dbReference type="EMBL" id="QUSY01000021">
    <property type="protein sequence ID" value="RHY34678.1"/>
    <property type="molecule type" value="Genomic_DNA"/>
</dbReference>
<keyword evidence="8" id="KW-1185">Reference proteome</keyword>
<dbReference type="PRINTS" id="PR01519">
    <property type="entry name" value="EPSLNTUBULIN"/>
</dbReference>
<dbReference type="Pfam" id="PF00091">
    <property type="entry name" value="Tubulin"/>
    <property type="match status" value="1"/>
</dbReference>
<reference evidence="7 8" key="1">
    <citation type="submission" date="2018-08" db="EMBL/GenBank/DDBJ databases">
        <title>Aphanomyces genome sequencing and annotation.</title>
        <authorList>
            <person name="Minardi D."/>
            <person name="Oidtmann B."/>
            <person name="Van Der Giezen M."/>
            <person name="Studholme D.J."/>
        </authorList>
    </citation>
    <scope>NUCLEOTIDE SEQUENCE [LARGE SCALE GENOMIC DNA]</scope>
    <source>
        <strain evidence="7 8">NJM0002</strain>
    </source>
</reference>